<dbReference type="Gene3D" id="3.40.970.40">
    <property type="entry name" value="fibrinogen binding protein from staphylococcus aureus domain like"/>
    <property type="match status" value="1"/>
</dbReference>
<reference evidence="7" key="1">
    <citation type="submission" date="2018-02" db="EMBL/GenBank/DDBJ databases">
        <authorList>
            <person name="Kim S.-K."/>
            <person name="Jung H.-I."/>
            <person name="Lee S.-W."/>
        </authorList>
    </citation>
    <scope>NUCLEOTIDE SEQUENCE</scope>
    <source>
        <strain evidence="7">SK3146</strain>
    </source>
</reference>
<dbReference type="InterPro" id="IPR051608">
    <property type="entry name" value="RQC_Subunit_NEMF"/>
</dbReference>
<evidence type="ECO:0000256" key="2">
    <source>
        <dbReference type="ARBA" id="ARBA00022730"/>
    </source>
</evidence>
<sequence length="598" mass="67431">MSLDGLVVRSLVQQLQSCVGGRINKVHMPSEHDIVLQLRAQGSNLKLLLSANPTYPRVHYTEQNFLNPMEAPMFCMLLRKHCESGIIESVSQPGLERVIHMQIRQRDELGDLSSKVIVIEIMGRHSNIILTDPAAGTIIDGIHHVTPAISSYRIVMPGSRYVAPPEQHKAQPFELDKERFVALLASPAPGADEEPKQEGAAVREETWEQRIVNRLSGISPLVAKELVHRCQPPLLVARTPEDNAAILWEPFRSVTEQLRQGNAQPNICELKESGKAYFSVIELTHLGGAVTSYATVSECLEAFYGDKAERDTVKQRVSDLLRFLQNERGKNAKKLEKLQETLEEGQDADKFRILGELLTASLHQIQKGDTTIEVINYYDEEQRPINIALDPLLTASENAQRYFKKYTKSKNSLIAVREQMEHTHEEIRYLDNLLQQLGTASLSDIEEIREELVEQGYIRDRSKKTKKKKANQKPVLSCFTSSEGIPIYVGKNNTQNEYLTNRLAHSADTWLHTKDIPGSHVVIRSQQFGEQTLLEAARLAAYFSQAKESSQVPVDYTQIRHVRKPNGAKPGFVIYDHQKTLFVTPDVDAIKRMPAAVK</sequence>
<dbReference type="Pfam" id="PF05833">
    <property type="entry name" value="NFACT_N"/>
    <property type="match status" value="1"/>
</dbReference>
<keyword evidence="1 5" id="KW-0820">tRNA-binding</keyword>
<evidence type="ECO:0000256" key="3">
    <source>
        <dbReference type="ARBA" id="ARBA00022884"/>
    </source>
</evidence>
<dbReference type="PANTHER" id="PTHR15239">
    <property type="entry name" value="NUCLEAR EXPORT MEDIATOR FACTOR NEMF"/>
    <property type="match status" value="1"/>
</dbReference>
<evidence type="ECO:0000313" key="7">
    <source>
        <dbReference type="EMBL" id="UQZ87239.1"/>
    </source>
</evidence>
<dbReference type="InterPro" id="IPR008532">
    <property type="entry name" value="NFACT_RNA-bd"/>
</dbReference>
<evidence type="ECO:0000256" key="4">
    <source>
        <dbReference type="ARBA" id="ARBA00022917"/>
    </source>
</evidence>
<dbReference type="RefSeq" id="WP_249866514.1">
    <property type="nucleotide sequence ID" value="NZ_CP027059.1"/>
</dbReference>
<feature type="domain" description="NFACT RNA-binding" evidence="6">
    <location>
        <begin position="478"/>
        <end position="567"/>
    </location>
</feature>
<comment type="similarity">
    <text evidence="5">Belongs to the NEMF family.</text>
</comment>
<keyword evidence="2 5" id="KW-0699">rRNA-binding</keyword>
<evidence type="ECO:0000256" key="5">
    <source>
        <dbReference type="HAMAP-Rule" id="MF_00844"/>
    </source>
</evidence>
<dbReference type="Pfam" id="PF05670">
    <property type="entry name" value="NFACT-R_1"/>
    <property type="match status" value="1"/>
</dbReference>
<accession>A0ABY4S1K0</accession>
<keyword evidence="4 5" id="KW-0648">Protein biosynthesis</keyword>
<organism evidence="7 8">
    <name type="scientific">Paenibacillus konkukensis</name>
    <dbReference type="NCBI Taxonomy" id="2020716"/>
    <lineage>
        <taxon>Bacteria</taxon>
        <taxon>Bacillati</taxon>
        <taxon>Bacillota</taxon>
        <taxon>Bacilli</taxon>
        <taxon>Bacillales</taxon>
        <taxon>Paenibacillaceae</taxon>
        <taxon>Paenibacillus</taxon>
    </lineage>
</organism>
<evidence type="ECO:0000313" key="8">
    <source>
        <dbReference type="Proteomes" id="UP001057134"/>
    </source>
</evidence>
<name>A0ABY4S1K0_9BACL</name>
<dbReference type="Gene3D" id="2.30.310.10">
    <property type="entry name" value="ibrinogen binding protein from staphylococcus aureus domain"/>
    <property type="match status" value="1"/>
</dbReference>
<keyword evidence="8" id="KW-1185">Reference proteome</keyword>
<gene>
    <name evidence="5" type="primary">rqcH</name>
    <name evidence="7" type="ORF">SK3146_06536</name>
</gene>
<proteinExistence type="inferred from homology"/>
<dbReference type="InterPro" id="IPR043682">
    <property type="entry name" value="RqcH_bacterial"/>
</dbReference>
<comment type="function">
    <text evidence="5">Key component of the ribosome quality control system (RQC), a ribosome-associated complex that mediates the extraction of incompletely synthesized nascent chains from stalled ribosomes and their subsequent degradation. RqcH recruits Ala-charged tRNA, and with RqcP directs the elongation of stalled nascent chains on 50S ribosomal subunits, leading to non-templated C-terminal alanine extensions (Ala tail). The Ala tail promotes nascent chain degradation. May add between 1 and at least 8 Ala residues. Binds to stalled 50S ribosomal subunits.</text>
</comment>
<evidence type="ECO:0000256" key="1">
    <source>
        <dbReference type="ARBA" id="ARBA00022555"/>
    </source>
</evidence>
<dbReference type="PANTHER" id="PTHR15239:SF6">
    <property type="entry name" value="RIBOSOME QUALITY CONTROL COMPLEX SUBUNIT NEMF"/>
    <property type="match status" value="1"/>
</dbReference>
<keyword evidence="3 5" id="KW-0694">RNA-binding</keyword>
<comment type="subunit">
    <text evidence="5">Associates with stalled 50S ribosomal subunits. Binds to RqcP.</text>
</comment>
<protein>
    <recommendedName>
        <fullName evidence="5">Rqc2 homolog RqcH</fullName>
        <shortName evidence="5">RqcH</shortName>
    </recommendedName>
</protein>
<dbReference type="Proteomes" id="UP001057134">
    <property type="component" value="Chromosome"/>
</dbReference>
<reference evidence="7" key="2">
    <citation type="journal article" date="2021" name="J Anim Sci Technol">
        <title>Complete genome sequence of Paenibacillus konkukensis sp. nov. SK3146 as a potential probiotic strain.</title>
        <authorList>
            <person name="Jung H.I."/>
            <person name="Park S."/>
            <person name="Niu K.M."/>
            <person name="Lee S.W."/>
            <person name="Kothari D."/>
            <person name="Yi K.J."/>
            <person name="Kim S.K."/>
        </authorList>
    </citation>
    <scope>NUCLEOTIDE SEQUENCE</scope>
    <source>
        <strain evidence="7">SK3146</strain>
    </source>
</reference>
<dbReference type="EMBL" id="CP027059">
    <property type="protein sequence ID" value="UQZ87239.1"/>
    <property type="molecule type" value="Genomic_DNA"/>
</dbReference>
<dbReference type="HAMAP" id="MF_00844_B">
    <property type="entry name" value="RqcH_B"/>
    <property type="match status" value="1"/>
</dbReference>
<evidence type="ECO:0000259" key="6">
    <source>
        <dbReference type="Pfam" id="PF05670"/>
    </source>
</evidence>